<protein>
    <submittedName>
        <fullName evidence="2">GNAT family N-acetyltransferase</fullName>
    </submittedName>
</protein>
<feature type="domain" description="N-acetyltransferase" evidence="1">
    <location>
        <begin position="21"/>
        <end position="159"/>
    </location>
</feature>
<organism evidence="2 3">
    <name type="scientific">Fibrella aquatilis</name>
    <dbReference type="NCBI Taxonomy" id="2817059"/>
    <lineage>
        <taxon>Bacteria</taxon>
        <taxon>Pseudomonadati</taxon>
        <taxon>Bacteroidota</taxon>
        <taxon>Cytophagia</taxon>
        <taxon>Cytophagales</taxon>
        <taxon>Spirosomataceae</taxon>
        <taxon>Fibrella</taxon>
    </lineage>
</organism>
<dbReference type="Proteomes" id="UP000664795">
    <property type="component" value="Unassembled WGS sequence"/>
</dbReference>
<dbReference type="EMBL" id="JAFMYU010000006">
    <property type="protein sequence ID" value="MBO0931226.1"/>
    <property type="molecule type" value="Genomic_DNA"/>
</dbReference>
<accession>A0A939JZR8</accession>
<dbReference type="RefSeq" id="WP_207335195.1">
    <property type="nucleotide sequence ID" value="NZ_JAFMYU010000006.1"/>
</dbReference>
<dbReference type="Pfam" id="PF13302">
    <property type="entry name" value="Acetyltransf_3"/>
    <property type="match status" value="1"/>
</dbReference>
<dbReference type="InterPro" id="IPR016181">
    <property type="entry name" value="Acyl_CoA_acyltransferase"/>
</dbReference>
<comment type="caution">
    <text evidence="2">The sequence shown here is derived from an EMBL/GenBank/DDBJ whole genome shotgun (WGS) entry which is preliminary data.</text>
</comment>
<dbReference type="InterPro" id="IPR000182">
    <property type="entry name" value="GNAT_dom"/>
</dbReference>
<evidence type="ECO:0000313" key="2">
    <source>
        <dbReference type="EMBL" id="MBO0931226.1"/>
    </source>
</evidence>
<name>A0A939JZR8_9BACT</name>
<reference evidence="2 3" key="1">
    <citation type="submission" date="2021-03" db="EMBL/GenBank/DDBJ databases">
        <title>Fibrella sp. HMF5036 genome sequencing and assembly.</title>
        <authorList>
            <person name="Kang H."/>
            <person name="Kim H."/>
            <person name="Bae S."/>
            <person name="Joh K."/>
        </authorList>
    </citation>
    <scope>NUCLEOTIDE SEQUENCE [LARGE SCALE GENOMIC DNA]</scope>
    <source>
        <strain evidence="2 3">HMF5036</strain>
    </source>
</reference>
<dbReference type="InterPro" id="IPR051531">
    <property type="entry name" value="N-acetyltransferase"/>
</dbReference>
<dbReference type="PANTHER" id="PTHR43792">
    <property type="entry name" value="GNAT FAMILY, PUTATIVE (AFU_ORTHOLOGUE AFUA_3G00765)-RELATED-RELATED"/>
    <property type="match status" value="1"/>
</dbReference>
<dbReference type="SUPFAM" id="SSF55729">
    <property type="entry name" value="Acyl-CoA N-acyltransferases (Nat)"/>
    <property type="match status" value="1"/>
</dbReference>
<dbReference type="GO" id="GO:0016747">
    <property type="term" value="F:acyltransferase activity, transferring groups other than amino-acyl groups"/>
    <property type="evidence" value="ECO:0007669"/>
    <property type="project" value="InterPro"/>
</dbReference>
<dbReference type="AlphaFoldDB" id="A0A939JZR8"/>
<dbReference type="Gene3D" id="3.40.630.30">
    <property type="match status" value="1"/>
</dbReference>
<proteinExistence type="predicted"/>
<evidence type="ECO:0000313" key="3">
    <source>
        <dbReference type="Proteomes" id="UP000664795"/>
    </source>
</evidence>
<evidence type="ECO:0000259" key="1">
    <source>
        <dbReference type="PROSITE" id="PS51186"/>
    </source>
</evidence>
<keyword evidence="3" id="KW-1185">Reference proteome</keyword>
<gene>
    <name evidence="2" type="ORF">J2I48_09490</name>
</gene>
<dbReference type="PANTHER" id="PTHR43792:SF1">
    <property type="entry name" value="N-ACETYLTRANSFERASE DOMAIN-CONTAINING PROTEIN"/>
    <property type="match status" value="1"/>
</dbReference>
<dbReference type="PROSITE" id="PS51186">
    <property type="entry name" value="GNAT"/>
    <property type="match status" value="1"/>
</dbReference>
<sequence>MLPLLQTDRLAIAPLAVTESEFIRELVNTKGWLDFIGDRHVYSADDARTFCQAIIDSPTRHYFVVSQIETNLPLGIVSLVKRDYLDHEDIGFAFLPIHMGHGYAYEATRAVLAYLQQRPILATTVPENTNSINLLVKLGFVMYDSLIQEREKILVFMLR</sequence>